<evidence type="ECO:0000313" key="2">
    <source>
        <dbReference type="EMBL" id="WAQ83203.1"/>
    </source>
</evidence>
<sequence length="397" mass="43356">MQSNQPNYGYSNFDQLHVEKNGFGQERQIQYGYPSFESSDNYDQGQNFTQSQQGQLDLNLRGYTDSSNAIGPWGLQDSSQLTCSGFSGHPLNDFINQQMTGSTRNNSTIPIPNIQSLPNANISTLPIRQLSAFPTVPSVSTSEPVPVPPKKKQKRQPAQVKGTNILPAILSDSAAPDISDSNHPITNASNPLIQPLTPSGPLLRAPGWRTSDDPRAESGLRIAVPSHPTIEARIPFRQCARIIDSVHTEVMVQGYSDRTLVLVTQTGKIGSLTQVTVPLASFEQGYELASGLDDGLVPALPVPFTSLQLVPLLSSTPPDLKPLYDVYLNQIAMLALTGFSPDNSSHLRSCNPDRMLKPVIIGLALTRLPKTTEQDVTNLERARFSAIMNMIIESKVW</sequence>
<proteinExistence type="predicted"/>
<dbReference type="Proteomes" id="UP001164743">
    <property type="component" value="Chromosome 3A"/>
</dbReference>
<dbReference type="InterPro" id="IPR053720">
    <property type="entry name" value="Psm_Assembly_Chaperone"/>
</dbReference>
<gene>
    <name evidence="2" type="ORF">PtA15_3A572</name>
</gene>
<name>A0ABY7CFQ4_9BASI</name>
<evidence type="ECO:0000313" key="3">
    <source>
        <dbReference type="Proteomes" id="UP001164743"/>
    </source>
</evidence>
<dbReference type="PANTHER" id="PTHR31051">
    <property type="entry name" value="PROTEASOME ASSEMBLY CHAPERONE 3"/>
    <property type="match status" value="1"/>
</dbReference>
<dbReference type="GeneID" id="77808447"/>
<evidence type="ECO:0000256" key="1">
    <source>
        <dbReference type="SAM" id="MobiDB-lite"/>
    </source>
</evidence>
<dbReference type="RefSeq" id="XP_053018758.1">
    <property type="nucleotide sequence ID" value="XM_053167552.1"/>
</dbReference>
<dbReference type="Gene3D" id="3.30.230.90">
    <property type="match status" value="1"/>
</dbReference>
<protein>
    <recommendedName>
        <fullName evidence="4">Proteasome assembly chaperone 3</fullName>
    </recommendedName>
</protein>
<reference evidence="2" key="1">
    <citation type="submission" date="2022-10" db="EMBL/GenBank/DDBJ databases">
        <title>Puccinia triticina Genome sequencing and assembly.</title>
        <authorList>
            <person name="Li C."/>
        </authorList>
    </citation>
    <scope>NUCLEOTIDE SEQUENCE</scope>
    <source>
        <strain evidence="2">Pt15</strain>
    </source>
</reference>
<organism evidence="2 3">
    <name type="scientific">Puccinia triticina</name>
    <dbReference type="NCBI Taxonomy" id="208348"/>
    <lineage>
        <taxon>Eukaryota</taxon>
        <taxon>Fungi</taxon>
        <taxon>Dikarya</taxon>
        <taxon>Basidiomycota</taxon>
        <taxon>Pucciniomycotina</taxon>
        <taxon>Pucciniomycetes</taxon>
        <taxon>Pucciniales</taxon>
        <taxon>Pucciniaceae</taxon>
        <taxon>Puccinia</taxon>
    </lineage>
</organism>
<evidence type="ECO:0008006" key="4">
    <source>
        <dbReference type="Google" id="ProtNLM"/>
    </source>
</evidence>
<dbReference type="InterPro" id="IPR018788">
    <property type="entry name" value="Proteasome_assmbl_chp_3"/>
</dbReference>
<dbReference type="EMBL" id="CP110423">
    <property type="protein sequence ID" value="WAQ83203.1"/>
    <property type="molecule type" value="Genomic_DNA"/>
</dbReference>
<accession>A0ABY7CFQ4</accession>
<keyword evidence="3" id="KW-1185">Reference proteome</keyword>
<dbReference type="PANTHER" id="PTHR31051:SF1">
    <property type="entry name" value="PROTEASOME ASSEMBLY CHAPERONE 3"/>
    <property type="match status" value="1"/>
</dbReference>
<feature type="region of interest" description="Disordered" evidence="1">
    <location>
        <begin position="136"/>
        <end position="160"/>
    </location>
</feature>